<organism evidence="1 2">
    <name type="scientific">Zarea fungicola</name>
    <dbReference type="NCBI Taxonomy" id="93591"/>
    <lineage>
        <taxon>Eukaryota</taxon>
        <taxon>Fungi</taxon>
        <taxon>Dikarya</taxon>
        <taxon>Ascomycota</taxon>
        <taxon>Pezizomycotina</taxon>
        <taxon>Sordariomycetes</taxon>
        <taxon>Hypocreomycetidae</taxon>
        <taxon>Hypocreales</taxon>
        <taxon>Cordycipitaceae</taxon>
        <taxon>Zarea</taxon>
    </lineage>
</organism>
<name>A0ACC1NJK3_9HYPO</name>
<evidence type="ECO:0000313" key="2">
    <source>
        <dbReference type="Proteomes" id="UP001143910"/>
    </source>
</evidence>
<evidence type="ECO:0000313" key="1">
    <source>
        <dbReference type="EMBL" id="KAJ2978609.1"/>
    </source>
</evidence>
<reference evidence="1" key="1">
    <citation type="submission" date="2022-08" db="EMBL/GenBank/DDBJ databases">
        <title>Genome Sequence of Lecanicillium fungicola.</title>
        <authorList>
            <person name="Buettner E."/>
        </authorList>
    </citation>
    <scope>NUCLEOTIDE SEQUENCE</scope>
    <source>
        <strain evidence="1">Babe33</strain>
    </source>
</reference>
<protein>
    <submittedName>
        <fullName evidence="1">Uncharacterized protein</fullName>
    </submittedName>
</protein>
<accession>A0ACC1NJK3</accession>
<sequence length="271" mass="30510">MVSANDVSFFKDNGYLIVRDFLSAEEIRDLQAWAQDVHDYKPTETSDFMPYEEVNAKGERVLCRTENFADGHEGFNNLLRGKKLLNLLQELSGEPMFLFKEKINYKLAGSGGFAPHIDAVAYTHIKDVKHLTILLSVDPSNMSNGGLEVVDASHNMTVPIDPATNCITNDWVASQKWTPVELEAGQLLIFTSYLAHRSEANRSSTDRKAVYATYNCASEGDNHKSYYEDRKIEWPATHMRKSNEQYEKGSMTYGFGSPMLSVEAGKQLVFS</sequence>
<gene>
    <name evidence="1" type="ORF">NQ176_g3724</name>
</gene>
<proteinExistence type="predicted"/>
<dbReference type="EMBL" id="JANJQO010000359">
    <property type="protein sequence ID" value="KAJ2978609.1"/>
    <property type="molecule type" value="Genomic_DNA"/>
</dbReference>
<keyword evidence="2" id="KW-1185">Reference proteome</keyword>
<dbReference type="Proteomes" id="UP001143910">
    <property type="component" value="Unassembled WGS sequence"/>
</dbReference>
<comment type="caution">
    <text evidence="1">The sequence shown here is derived from an EMBL/GenBank/DDBJ whole genome shotgun (WGS) entry which is preliminary data.</text>
</comment>